<evidence type="ECO:0000313" key="2">
    <source>
        <dbReference type="Proteomes" id="UP001222325"/>
    </source>
</evidence>
<sequence>MRIDGTVNPLTRIDPETESIILRRLHPRINNYNELVIFLLRCNMDIKYVGSGEAAKALVYYVTDYITKGTLSTHVGLAAVEYAIKMNESIYQNDHGSDV</sequence>
<dbReference type="Proteomes" id="UP001222325">
    <property type="component" value="Unassembled WGS sequence"/>
</dbReference>
<evidence type="ECO:0000313" key="1">
    <source>
        <dbReference type="EMBL" id="KAJ7084457.1"/>
    </source>
</evidence>
<keyword evidence="2" id="KW-1185">Reference proteome</keyword>
<reference evidence="1" key="1">
    <citation type="submission" date="2023-03" db="EMBL/GenBank/DDBJ databases">
        <title>Massive genome expansion in bonnet fungi (Mycena s.s.) driven by repeated elements and novel gene families across ecological guilds.</title>
        <authorList>
            <consortium name="Lawrence Berkeley National Laboratory"/>
            <person name="Harder C.B."/>
            <person name="Miyauchi S."/>
            <person name="Viragh M."/>
            <person name="Kuo A."/>
            <person name="Thoen E."/>
            <person name="Andreopoulos B."/>
            <person name="Lu D."/>
            <person name="Skrede I."/>
            <person name="Drula E."/>
            <person name="Henrissat B."/>
            <person name="Morin E."/>
            <person name="Kohler A."/>
            <person name="Barry K."/>
            <person name="LaButti K."/>
            <person name="Morin E."/>
            <person name="Salamov A."/>
            <person name="Lipzen A."/>
            <person name="Mereny Z."/>
            <person name="Hegedus B."/>
            <person name="Baldrian P."/>
            <person name="Stursova M."/>
            <person name="Weitz H."/>
            <person name="Taylor A."/>
            <person name="Grigoriev I.V."/>
            <person name="Nagy L.G."/>
            <person name="Martin F."/>
            <person name="Kauserud H."/>
        </authorList>
    </citation>
    <scope>NUCLEOTIDE SEQUENCE</scope>
    <source>
        <strain evidence="1">CBHHK173m</strain>
    </source>
</reference>
<proteinExistence type="predicted"/>
<comment type="caution">
    <text evidence="1">The sequence shown here is derived from an EMBL/GenBank/DDBJ whole genome shotgun (WGS) entry which is preliminary data.</text>
</comment>
<protein>
    <submittedName>
        <fullName evidence="1">Uncharacterized protein</fullName>
    </submittedName>
</protein>
<dbReference type="AlphaFoldDB" id="A0AAD6XKB0"/>
<organism evidence="1 2">
    <name type="scientific">Mycena belliarum</name>
    <dbReference type="NCBI Taxonomy" id="1033014"/>
    <lineage>
        <taxon>Eukaryota</taxon>
        <taxon>Fungi</taxon>
        <taxon>Dikarya</taxon>
        <taxon>Basidiomycota</taxon>
        <taxon>Agaricomycotina</taxon>
        <taxon>Agaricomycetes</taxon>
        <taxon>Agaricomycetidae</taxon>
        <taxon>Agaricales</taxon>
        <taxon>Marasmiineae</taxon>
        <taxon>Mycenaceae</taxon>
        <taxon>Mycena</taxon>
    </lineage>
</organism>
<name>A0AAD6XKB0_9AGAR</name>
<gene>
    <name evidence="1" type="ORF">B0H15DRAFT_923743</name>
</gene>
<dbReference type="EMBL" id="JARJCN010000038">
    <property type="protein sequence ID" value="KAJ7084457.1"/>
    <property type="molecule type" value="Genomic_DNA"/>
</dbReference>
<accession>A0AAD6XKB0</accession>